<dbReference type="RefSeq" id="WP_092105286.1">
    <property type="nucleotide sequence ID" value="NZ_LT629739.1"/>
</dbReference>
<keyword evidence="1" id="KW-1133">Transmembrane helix</keyword>
<keyword evidence="1" id="KW-0472">Membrane</keyword>
<evidence type="ECO:0000256" key="1">
    <source>
        <dbReference type="SAM" id="Phobius"/>
    </source>
</evidence>
<dbReference type="OrthoDB" id="4804912at2"/>
<protein>
    <submittedName>
        <fullName evidence="2">Uncharacterized protein</fullName>
    </submittedName>
</protein>
<gene>
    <name evidence="2" type="ORF">SAMN04489751_2017</name>
</gene>
<organism evidence="2 3">
    <name type="scientific">Brevibacterium sandarakinum</name>
    <dbReference type="NCBI Taxonomy" id="629680"/>
    <lineage>
        <taxon>Bacteria</taxon>
        <taxon>Bacillati</taxon>
        <taxon>Actinomycetota</taxon>
        <taxon>Actinomycetes</taxon>
        <taxon>Micrococcales</taxon>
        <taxon>Brevibacteriaceae</taxon>
        <taxon>Brevibacterium</taxon>
    </lineage>
</organism>
<dbReference type="Proteomes" id="UP000199700">
    <property type="component" value="Chromosome"/>
</dbReference>
<feature type="transmembrane region" description="Helical" evidence="1">
    <location>
        <begin position="43"/>
        <end position="61"/>
    </location>
</feature>
<accession>A0A1H1S7E6</accession>
<dbReference type="AlphaFoldDB" id="A0A1H1S7E6"/>
<sequence>MKDSAKELLNDRRSLKEAVIVAILVPCVYIGMDFIGWGNGMFSWWEALLVAPVHGIVYWLFLSGFRRFVNEDVTPTR</sequence>
<reference evidence="2" key="1">
    <citation type="submission" date="2016-10" db="EMBL/GenBank/DDBJ databases">
        <authorList>
            <person name="Varghese N."/>
            <person name="Submissions S."/>
        </authorList>
    </citation>
    <scope>NUCLEOTIDE SEQUENCE [LARGE SCALE GENOMIC DNA]</scope>
    <source>
        <strain evidence="2">DSM 22082</strain>
    </source>
</reference>
<feature type="transmembrane region" description="Helical" evidence="1">
    <location>
        <begin position="18"/>
        <end position="37"/>
    </location>
</feature>
<proteinExistence type="predicted"/>
<dbReference type="EMBL" id="LT629739">
    <property type="protein sequence ID" value="SDS43915.1"/>
    <property type="molecule type" value="Genomic_DNA"/>
</dbReference>
<dbReference type="STRING" id="629680.SAMN04489751_2017"/>
<name>A0A1H1S7E6_BRESA</name>
<evidence type="ECO:0000313" key="2">
    <source>
        <dbReference type="EMBL" id="SDS43915.1"/>
    </source>
</evidence>
<keyword evidence="3" id="KW-1185">Reference proteome</keyword>
<evidence type="ECO:0000313" key="3">
    <source>
        <dbReference type="Proteomes" id="UP000199700"/>
    </source>
</evidence>
<keyword evidence="1" id="KW-0812">Transmembrane</keyword>